<comment type="caution">
    <text evidence="2">The sequence shown here is derived from an EMBL/GenBank/DDBJ whole genome shotgun (WGS) entry which is preliminary data.</text>
</comment>
<keyword evidence="3" id="KW-1185">Reference proteome</keyword>
<dbReference type="EMBL" id="JAGMUX010000016">
    <property type="protein sequence ID" value="KAH7236795.1"/>
    <property type="molecule type" value="Genomic_DNA"/>
</dbReference>
<name>A0A9P9GDY8_FUSRE</name>
<gene>
    <name evidence="2" type="ORF">BKA55DRAFT_578563</name>
</gene>
<proteinExistence type="predicted"/>
<accession>A0A9P9GDY8</accession>
<feature type="region of interest" description="Disordered" evidence="1">
    <location>
        <begin position="1"/>
        <end position="42"/>
    </location>
</feature>
<dbReference type="AlphaFoldDB" id="A0A9P9GDY8"/>
<protein>
    <submittedName>
        <fullName evidence="2">Uncharacterized protein</fullName>
    </submittedName>
</protein>
<sequence>MSTPSGSTPSDASATNVSTVSVAGSFPNSTQTRSGANQPNSYNINRYVYNTQERPVNDRLAQYMAIYAQENPPKGK</sequence>
<evidence type="ECO:0000256" key="1">
    <source>
        <dbReference type="SAM" id="MobiDB-lite"/>
    </source>
</evidence>
<dbReference type="RefSeq" id="XP_046044925.1">
    <property type="nucleotide sequence ID" value="XM_046193727.1"/>
</dbReference>
<reference evidence="2" key="1">
    <citation type="journal article" date="2021" name="Nat. Commun.">
        <title>Genetic determinants of endophytism in the Arabidopsis root mycobiome.</title>
        <authorList>
            <person name="Mesny F."/>
            <person name="Miyauchi S."/>
            <person name="Thiergart T."/>
            <person name="Pickel B."/>
            <person name="Atanasova L."/>
            <person name="Karlsson M."/>
            <person name="Huettel B."/>
            <person name="Barry K.W."/>
            <person name="Haridas S."/>
            <person name="Chen C."/>
            <person name="Bauer D."/>
            <person name="Andreopoulos W."/>
            <person name="Pangilinan J."/>
            <person name="LaButti K."/>
            <person name="Riley R."/>
            <person name="Lipzen A."/>
            <person name="Clum A."/>
            <person name="Drula E."/>
            <person name="Henrissat B."/>
            <person name="Kohler A."/>
            <person name="Grigoriev I.V."/>
            <person name="Martin F.M."/>
            <person name="Hacquard S."/>
        </authorList>
    </citation>
    <scope>NUCLEOTIDE SEQUENCE</scope>
    <source>
        <strain evidence="2">MPI-CAGE-AT-0023</strain>
    </source>
</reference>
<evidence type="ECO:0000313" key="3">
    <source>
        <dbReference type="Proteomes" id="UP000720189"/>
    </source>
</evidence>
<dbReference type="Proteomes" id="UP000720189">
    <property type="component" value="Unassembled WGS sequence"/>
</dbReference>
<evidence type="ECO:0000313" key="2">
    <source>
        <dbReference type="EMBL" id="KAH7236795.1"/>
    </source>
</evidence>
<organism evidence="2 3">
    <name type="scientific">Fusarium redolens</name>
    <dbReference type="NCBI Taxonomy" id="48865"/>
    <lineage>
        <taxon>Eukaryota</taxon>
        <taxon>Fungi</taxon>
        <taxon>Dikarya</taxon>
        <taxon>Ascomycota</taxon>
        <taxon>Pezizomycotina</taxon>
        <taxon>Sordariomycetes</taxon>
        <taxon>Hypocreomycetidae</taxon>
        <taxon>Hypocreales</taxon>
        <taxon>Nectriaceae</taxon>
        <taxon>Fusarium</taxon>
        <taxon>Fusarium redolens species complex</taxon>
    </lineage>
</organism>
<dbReference type="GeneID" id="70223681"/>
<dbReference type="OrthoDB" id="5087012at2759"/>